<dbReference type="Proteomes" id="UP001146336">
    <property type="component" value="Unassembled WGS sequence"/>
</dbReference>
<feature type="compositionally biased region" description="Basic and acidic residues" evidence="1">
    <location>
        <begin position="153"/>
        <end position="164"/>
    </location>
</feature>
<dbReference type="InterPro" id="IPR018649">
    <property type="entry name" value="SHOCT"/>
</dbReference>
<protein>
    <submittedName>
        <fullName evidence="4">SHOCT domain-containing protein</fullName>
    </submittedName>
</protein>
<evidence type="ECO:0000256" key="2">
    <source>
        <dbReference type="SAM" id="Phobius"/>
    </source>
</evidence>
<keyword evidence="2" id="KW-0472">Membrane</keyword>
<sequence length="286" mass="30758">MNPEVVRKLKEYKAMLDAGALTQEEFNQLKEKLLSDDSKASGTVQTASQPAPEAGKQEATPIQQGQGVKTSNQPVTSRRVDAKDSATKTGKKGGIIIGLVILLLVVLGVGAAHIHQQNEATQNKTEKQQAKAKSMSAKMSSMKEASKASSESVAKEKAESRKAASESSQAAANSETKVDVTSLSNQLDSIASDLGQTAERLNMSDYRGDTGYTDTGETLVPGKTGEGNGLYGVKYIWLFSNDDEAYLYYFADDGNAYVTDYPYTDDSVFTVTQNEQIEGAWQSAIQ</sequence>
<keyword evidence="2" id="KW-0812">Transmembrane</keyword>
<feature type="transmembrane region" description="Helical" evidence="2">
    <location>
        <begin position="93"/>
        <end position="114"/>
    </location>
</feature>
<keyword evidence="2" id="KW-1133">Transmembrane helix</keyword>
<dbReference type="RefSeq" id="WP_199404355.1">
    <property type="nucleotide sequence ID" value="NZ_JAOZFC020000001.1"/>
</dbReference>
<gene>
    <name evidence="4" type="ORF">OIT47_005365</name>
</gene>
<evidence type="ECO:0000313" key="5">
    <source>
        <dbReference type="Proteomes" id="UP001146336"/>
    </source>
</evidence>
<feature type="domain" description="SHOCT" evidence="3">
    <location>
        <begin position="8"/>
        <end position="34"/>
    </location>
</feature>
<feature type="region of interest" description="Disordered" evidence="1">
    <location>
        <begin position="34"/>
        <end position="89"/>
    </location>
</feature>
<dbReference type="Pfam" id="PF09851">
    <property type="entry name" value="SHOCT"/>
    <property type="match status" value="1"/>
</dbReference>
<name>A0ABT6D3M0_9LACO</name>
<reference evidence="4" key="1">
    <citation type="submission" date="2023-03" db="EMBL/GenBank/DDBJ databases">
        <title>Comparative genomics of Weissella fermenti BK2, and weissella type species.</title>
        <authorList>
            <person name="Lee J.K."/>
            <person name="Baek J.H."/>
            <person name="Kim J.M."/>
            <person name="Choi D.G."/>
            <person name="Jeon C.O."/>
        </authorList>
    </citation>
    <scope>NUCLEOTIDE SEQUENCE</scope>
    <source>
        <strain evidence="4">BK2</strain>
    </source>
</reference>
<organism evidence="4 5">
    <name type="scientific">Weissella fermenti</name>
    <dbReference type="NCBI Taxonomy" id="2987699"/>
    <lineage>
        <taxon>Bacteria</taxon>
        <taxon>Bacillati</taxon>
        <taxon>Bacillota</taxon>
        <taxon>Bacilli</taxon>
        <taxon>Lactobacillales</taxon>
        <taxon>Lactobacillaceae</taxon>
        <taxon>Weissella</taxon>
    </lineage>
</organism>
<proteinExistence type="predicted"/>
<accession>A0ABT6D3M0</accession>
<dbReference type="EMBL" id="JAOZFC020000001">
    <property type="protein sequence ID" value="MDF9299708.1"/>
    <property type="molecule type" value="Genomic_DNA"/>
</dbReference>
<feature type="region of interest" description="Disordered" evidence="1">
    <location>
        <begin position="118"/>
        <end position="178"/>
    </location>
</feature>
<feature type="compositionally biased region" description="Low complexity" evidence="1">
    <location>
        <begin position="131"/>
        <end position="152"/>
    </location>
</feature>
<evidence type="ECO:0000256" key="1">
    <source>
        <dbReference type="SAM" id="MobiDB-lite"/>
    </source>
</evidence>
<feature type="compositionally biased region" description="Polar residues" evidence="1">
    <location>
        <begin position="40"/>
        <end position="49"/>
    </location>
</feature>
<comment type="caution">
    <text evidence="4">The sequence shown here is derived from an EMBL/GenBank/DDBJ whole genome shotgun (WGS) entry which is preliminary data.</text>
</comment>
<keyword evidence="5" id="KW-1185">Reference proteome</keyword>
<evidence type="ECO:0000259" key="3">
    <source>
        <dbReference type="Pfam" id="PF09851"/>
    </source>
</evidence>
<feature type="compositionally biased region" description="Polar residues" evidence="1">
    <location>
        <begin position="60"/>
        <end position="76"/>
    </location>
</feature>
<evidence type="ECO:0000313" key="4">
    <source>
        <dbReference type="EMBL" id="MDF9299708.1"/>
    </source>
</evidence>